<dbReference type="RefSeq" id="WP_177166890.1">
    <property type="nucleotide sequence ID" value="NZ_FNYH01000014.1"/>
</dbReference>
<sequence length="391" mass="43048">MSRLSQKIAVACLSSTLSFAALPAYAQTSDALDAQTFAALAHANQDAFLGHISVNLLLPAHQQFAQSSAALAQAWPQACVQSDFASLRQQWQQSMQAWAQVRWLTFGPLAAENRAWRVQFWPDKKDLVGRQTQAWLAVEPTPDAQAVYQASIALQGLPALEYLLFDPKAQGQKNLCALGQAISANLARVSQEMYQAWQAEEGLAYQVRQAAVGEGYFPSASAAISTLVRDMNLYLQLVSERKLGRALGEPQQRRPWQLEFWRSQTSLQAIKSSLDTLAGVWSGDYQALNLPQEVSTLLPETYQGYGLRQYVVDLGQAPLAQRIDQAWQQVQQSLAALTQDSAFAILKAEDAQGIQALETFIHQLTQLEGMINQELNPLLGVVIGFNAQDGD</sequence>
<feature type="chain" id="PRO_5017373659" description="Imelysin-like domain-containing protein" evidence="3">
    <location>
        <begin position="27"/>
        <end position="391"/>
    </location>
</feature>
<dbReference type="GO" id="GO:0030313">
    <property type="term" value="C:cell envelope"/>
    <property type="evidence" value="ECO:0007669"/>
    <property type="project" value="UniProtKB-SubCell"/>
</dbReference>
<reference evidence="6" key="1">
    <citation type="submission" date="2016-10" db="EMBL/GenBank/DDBJ databases">
        <authorList>
            <person name="Varghese N."/>
            <person name="Submissions S."/>
        </authorList>
    </citation>
    <scope>NUCLEOTIDE SEQUENCE [LARGE SCALE GENOMIC DNA]</scope>
    <source>
        <strain evidence="6">DSM 7165</strain>
    </source>
</reference>
<gene>
    <name evidence="5" type="ORF">SAMN05421831_11428</name>
</gene>
<dbReference type="AlphaFoldDB" id="A0A1H6UFW4"/>
<dbReference type="STRING" id="64971.SAMN05421831_11428"/>
<evidence type="ECO:0000256" key="2">
    <source>
        <dbReference type="ARBA" id="ARBA00022729"/>
    </source>
</evidence>
<feature type="signal peptide" evidence="3">
    <location>
        <begin position="1"/>
        <end position="26"/>
    </location>
</feature>
<keyword evidence="2 3" id="KW-0732">Signal</keyword>
<dbReference type="Gene3D" id="1.20.1420.20">
    <property type="entry name" value="M75 peptidase, HXXE motif"/>
    <property type="match status" value="1"/>
</dbReference>
<feature type="domain" description="Imelysin-like" evidence="4">
    <location>
        <begin position="58"/>
        <end position="367"/>
    </location>
</feature>
<dbReference type="InterPro" id="IPR038352">
    <property type="entry name" value="Imelysin_sf"/>
</dbReference>
<evidence type="ECO:0000256" key="1">
    <source>
        <dbReference type="ARBA" id="ARBA00004196"/>
    </source>
</evidence>
<evidence type="ECO:0000256" key="3">
    <source>
        <dbReference type="SAM" id="SignalP"/>
    </source>
</evidence>
<dbReference type="Proteomes" id="UP000242999">
    <property type="component" value="Unassembled WGS sequence"/>
</dbReference>
<protein>
    <recommendedName>
        <fullName evidence="4">Imelysin-like domain-containing protein</fullName>
    </recommendedName>
</protein>
<accession>A0A1H6UFW4</accession>
<keyword evidence="6" id="KW-1185">Reference proteome</keyword>
<proteinExistence type="predicted"/>
<evidence type="ECO:0000259" key="4">
    <source>
        <dbReference type="Pfam" id="PF09375"/>
    </source>
</evidence>
<organism evidence="5 6">
    <name type="scientific">Allopseudospirillum japonicum</name>
    <dbReference type="NCBI Taxonomy" id="64971"/>
    <lineage>
        <taxon>Bacteria</taxon>
        <taxon>Pseudomonadati</taxon>
        <taxon>Pseudomonadota</taxon>
        <taxon>Gammaproteobacteria</taxon>
        <taxon>Oceanospirillales</taxon>
        <taxon>Oceanospirillaceae</taxon>
        <taxon>Allopseudospirillum</taxon>
    </lineage>
</organism>
<dbReference type="InterPro" id="IPR018976">
    <property type="entry name" value="Imelysin-like"/>
</dbReference>
<evidence type="ECO:0000313" key="6">
    <source>
        <dbReference type="Proteomes" id="UP000242999"/>
    </source>
</evidence>
<dbReference type="CDD" id="cd14659">
    <property type="entry name" value="Imelysin-like_IPPA"/>
    <property type="match status" value="1"/>
</dbReference>
<dbReference type="InterPro" id="IPR034984">
    <property type="entry name" value="Imelysin-like_IPPA"/>
</dbReference>
<dbReference type="EMBL" id="FNYH01000014">
    <property type="protein sequence ID" value="SEI87015.1"/>
    <property type="molecule type" value="Genomic_DNA"/>
</dbReference>
<evidence type="ECO:0000313" key="5">
    <source>
        <dbReference type="EMBL" id="SEI87015.1"/>
    </source>
</evidence>
<name>A0A1H6UFW4_9GAMM</name>
<dbReference type="Pfam" id="PF09375">
    <property type="entry name" value="Peptidase_M75"/>
    <property type="match status" value="1"/>
</dbReference>
<comment type="subcellular location">
    <subcellularLocation>
        <location evidence="1">Cell envelope</location>
    </subcellularLocation>
</comment>